<evidence type="ECO:0000256" key="5">
    <source>
        <dbReference type="ARBA" id="ARBA00023136"/>
    </source>
</evidence>
<dbReference type="Pfam" id="PF07690">
    <property type="entry name" value="MFS_1"/>
    <property type="match status" value="1"/>
</dbReference>
<dbReference type="InterPro" id="IPR036259">
    <property type="entry name" value="MFS_trans_sf"/>
</dbReference>
<dbReference type="GO" id="GO:0022857">
    <property type="term" value="F:transmembrane transporter activity"/>
    <property type="evidence" value="ECO:0007669"/>
    <property type="project" value="InterPro"/>
</dbReference>
<reference evidence="8 9" key="1">
    <citation type="submission" date="2015-03" db="EMBL/GenBank/DDBJ databases">
        <title>Draft Genome Sequence of Burkholderia andropogonis type strain ICMP2807, isolated from Sorghum bicolor.</title>
        <authorList>
            <person name="Lopes-Santos L."/>
            <person name="Castro D.B."/>
            <person name="Ottoboni L.M."/>
            <person name="Park D."/>
            <person name="Weirc B.S."/>
            <person name="Destefano S.A."/>
        </authorList>
    </citation>
    <scope>NUCLEOTIDE SEQUENCE [LARGE SCALE GENOMIC DNA]</scope>
    <source>
        <strain evidence="8 9">ICMP2807</strain>
    </source>
</reference>
<dbReference type="PATRIC" id="fig|28092.6.peg.1756"/>
<dbReference type="Gene3D" id="1.20.1720.10">
    <property type="entry name" value="Multidrug resistance protein D"/>
    <property type="match status" value="1"/>
</dbReference>
<feature type="transmembrane region" description="Helical" evidence="6">
    <location>
        <begin position="349"/>
        <end position="366"/>
    </location>
</feature>
<proteinExistence type="predicted"/>
<evidence type="ECO:0000256" key="3">
    <source>
        <dbReference type="ARBA" id="ARBA00022692"/>
    </source>
</evidence>
<feature type="transmembrane region" description="Helical" evidence="6">
    <location>
        <begin position="74"/>
        <end position="97"/>
    </location>
</feature>
<feature type="transmembrane region" description="Helical" evidence="6">
    <location>
        <begin position="162"/>
        <end position="182"/>
    </location>
</feature>
<name>A0A0F5K488_9BURK</name>
<dbReference type="AlphaFoldDB" id="A0A0F5K488"/>
<keyword evidence="9" id="KW-1185">Reference proteome</keyword>
<comment type="caution">
    <text evidence="8">The sequence shown here is derived from an EMBL/GenBank/DDBJ whole genome shotgun (WGS) entry which is preliminary data.</text>
</comment>
<feature type="transmembrane region" description="Helical" evidence="6">
    <location>
        <begin position="135"/>
        <end position="156"/>
    </location>
</feature>
<feature type="transmembrane region" description="Helical" evidence="6">
    <location>
        <begin position="103"/>
        <end position="123"/>
    </location>
</feature>
<dbReference type="CDD" id="cd17321">
    <property type="entry name" value="MFS_MMR_MDR_like"/>
    <property type="match status" value="1"/>
</dbReference>
<gene>
    <name evidence="8" type="ORF">WM40_07415</name>
</gene>
<feature type="transmembrane region" description="Helical" evidence="6">
    <location>
        <begin position="50"/>
        <end position="67"/>
    </location>
</feature>
<dbReference type="PROSITE" id="PS51257">
    <property type="entry name" value="PROKAR_LIPOPROTEIN"/>
    <property type="match status" value="1"/>
</dbReference>
<feature type="transmembrane region" description="Helical" evidence="6">
    <location>
        <begin position="194"/>
        <end position="212"/>
    </location>
</feature>
<evidence type="ECO:0000256" key="6">
    <source>
        <dbReference type="SAM" id="Phobius"/>
    </source>
</evidence>
<evidence type="ECO:0000256" key="4">
    <source>
        <dbReference type="ARBA" id="ARBA00022989"/>
    </source>
</evidence>
<dbReference type="PANTHER" id="PTHR42718">
    <property type="entry name" value="MAJOR FACILITATOR SUPERFAMILY MULTIDRUG TRANSPORTER MFSC"/>
    <property type="match status" value="1"/>
</dbReference>
<keyword evidence="2" id="KW-0813">Transport</keyword>
<protein>
    <submittedName>
        <fullName evidence="8">Multidrug MFS transporter</fullName>
    </submittedName>
</protein>
<evidence type="ECO:0000259" key="7">
    <source>
        <dbReference type="PROSITE" id="PS50850"/>
    </source>
</evidence>
<dbReference type="PANTHER" id="PTHR42718:SF9">
    <property type="entry name" value="MAJOR FACILITATOR SUPERFAMILY MULTIDRUG TRANSPORTER MFSC"/>
    <property type="match status" value="1"/>
</dbReference>
<dbReference type="Proteomes" id="UP000033618">
    <property type="component" value="Unassembled WGS sequence"/>
</dbReference>
<feature type="transmembrane region" description="Helical" evidence="6">
    <location>
        <begin position="323"/>
        <end position="343"/>
    </location>
</feature>
<feature type="transmembrane region" description="Helical" evidence="6">
    <location>
        <begin position="296"/>
        <end position="316"/>
    </location>
</feature>
<feature type="transmembrane region" description="Helical" evidence="6">
    <location>
        <begin position="421"/>
        <end position="440"/>
    </location>
</feature>
<dbReference type="GO" id="GO:0016020">
    <property type="term" value="C:membrane"/>
    <property type="evidence" value="ECO:0007669"/>
    <property type="project" value="UniProtKB-SubCell"/>
</dbReference>
<keyword evidence="3 6" id="KW-0812">Transmembrane</keyword>
<organism evidence="8 9">
    <name type="scientific">Robbsia andropogonis</name>
    <dbReference type="NCBI Taxonomy" id="28092"/>
    <lineage>
        <taxon>Bacteria</taxon>
        <taxon>Pseudomonadati</taxon>
        <taxon>Pseudomonadota</taxon>
        <taxon>Betaproteobacteria</taxon>
        <taxon>Burkholderiales</taxon>
        <taxon>Burkholderiaceae</taxon>
        <taxon>Robbsia</taxon>
    </lineage>
</organism>
<evidence type="ECO:0000313" key="9">
    <source>
        <dbReference type="Proteomes" id="UP000033618"/>
    </source>
</evidence>
<feature type="transmembrane region" description="Helical" evidence="6">
    <location>
        <begin position="218"/>
        <end position="238"/>
    </location>
</feature>
<feature type="domain" description="Major facilitator superfamily (MFS) profile" evidence="7">
    <location>
        <begin position="8"/>
        <end position="443"/>
    </location>
</feature>
<evidence type="ECO:0000256" key="2">
    <source>
        <dbReference type="ARBA" id="ARBA00022448"/>
    </source>
</evidence>
<dbReference type="InterPro" id="IPR020846">
    <property type="entry name" value="MFS_dom"/>
</dbReference>
<comment type="subcellular location">
    <subcellularLocation>
        <location evidence="1">Membrane</location>
        <topology evidence="1">Multi-pass membrane protein</topology>
    </subcellularLocation>
</comment>
<keyword evidence="5 6" id="KW-0472">Membrane</keyword>
<sequence>MTPEKRKAMGALMTGLGLACLDTAIANTALPSMARDLHVMPAESVWIINAYQLAMVSTMLPLAALADKLGLKRVFLSGLVIFTVASLCCAISPSLGALTLSRIVQGLGGGAMMTVNIALIRFIYPPHRLGRGVGLNALVAGSSMAIGPTVASLVLSVSNWPWLFALNVPIGLAAVALAVPYLPKPPPRSVHFDPVAAVMNGVGFGAIVFAFIEFSQQASLLVVLASAAIGITSMMLLIKREADHPAPMFPTDLFRRPVFSLSAATALCAFSVQGLAFVSLPFYFETTLGRDQIQTGFLMTPWSVCVAAIAPFAGRLSDRLPPAILGGIGLIVMSVSMMSLVWMPTDVSSIGIGIRMACCGIGFGFFQSPNLKAFMSSAPPERASSASGVVGTSRLLGQSSGSALVALSFGLSGHHGPLLSIVWGAVFALVGGIASGLRMVSKPDRR</sequence>
<accession>A0A0F5K488</accession>
<dbReference type="STRING" id="28092.WM40_07415"/>
<keyword evidence="4 6" id="KW-1133">Transmembrane helix</keyword>
<evidence type="ECO:0000313" key="8">
    <source>
        <dbReference type="EMBL" id="KKB64347.1"/>
    </source>
</evidence>
<dbReference type="InterPro" id="IPR011701">
    <property type="entry name" value="MFS"/>
</dbReference>
<feature type="transmembrane region" description="Helical" evidence="6">
    <location>
        <begin position="258"/>
        <end position="284"/>
    </location>
</feature>
<dbReference type="PROSITE" id="PS50850">
    <property type="entry name" value="MFS"/>
    <property type="match status" value="1"/>
</dbReference>
<evidence type="ECO:0000256" key="1">
    <source>
        <dbReference type="ARBA" id="ARBA00004141"/>
    </source>
</evidence>
<dbReference type="SUPFAM" id="SSF103473">
    <property type="entry name" value="MFS general substrate transporter"/>
    <property type="match status" value="1"/>
</dbReference>
<dbReference type="Gene3D" id="1.20.1250.20">
    <property type="entry name" value="MFS general substrate transporter like domains"/>
    <property type="match status" value="1"/>
</dbReference>
<dbReference type="EMBL" id="LAQU01000005">
    <property type="protein sequence ID" value="KKB64347.1"/>
    <property type="molecule type" value="Genomic_DNA"/>
</dbReference>